<dbReference type="InterPro" id="IPR026461">
    <property type="entry name" value="Trfase_2_rSAM/seldom_assoc"/>
</dbReference>
<gene>
    <name evidence="7" type="ORF">JCM19294_298</name>
</gene>
<dbReference type="Proteomes" id="UP000029221">
    <property type="component" value="Unassembled WGS sequence"/>
</dbReference>
<dbReference type="PANTHER" id="PTHR43646:SF2">
    <property type="entry name" value="GLYCOSYLTRANSFERASE 2-LIKE DOMAIN-CONTAINING PROTEIN"/>
    <property type="match status" value="1"/>
</dbReference>
<dbReference type="InterPro" id="IPR001173">
    <property type="entry name" value="Glyco_trans_2-like"/>
</dbReference>
<dbReference type="Gene3D" id="3.90.550.10">
    <property type="entry name" value="Spore Coat Polysaccharide Biosynthesis Protein SpsA, Chain A"/>
    <property type="match status" value="1"/>
</dbReference>
<evidence type="ECO:0000313" key="7">
    <source>
        <dbReference type="EMBL" id="GAK97759.1"/>
    </source>
</evidence>
<organism evidence="7 8">
    <name type="scientific">Nonlabens tegetincola</name>
    <dbReference type="NCBI Taxonomy" id="323273"/>
    <lineage>
        <taxon>Bacteria</taxon>
        <taxon>Pseudomonadati</taxon>
        <taxon>Bacteroidota</taxon>
        <taxon>Flavobacteriia</taxon>
        <taxon>Flavobacteriales</taxon>
        <taxon>Flavobacteriaceae</taxon>
        <taxon>Nonlabens</taxon>
    </lineage>
</organism>
<accession>A0A090Q3U2</accession>
<feature type="domain" description="Glycosyltransferase 2-like" evidence="6">
    <location>
        <begin position="3"/>
        <end position="130"/>
    </location>
</feature>
<dbReference type="RefSeq" id="WP_042279563.1">
    <property type="nucleotide sequence ID" value="NZ_BBML01000007.1"/>
</dbReference>
<dbReference type="GO" id="GO:0005886">
    <property type="term" value="C:plasma membrane"/>
    <property type="evidence" value="ECO:0007669"/>
    <property type="project" value="UniProtKB-SubCell"/>
</dbReference>
<dbReference type="eggNOG" id="COG0463">
    <property type="taxonomic scope" value="Bacteria"/>
</dbReference>
<name>A0A090Q3U2_9FLAO</name>
<keyword evidence="4 7" id="KW-0808">Transferase</keyword>
<dbReference type="STRING" id="319236.BST91_09850"/>
<evidence type="ECO:0000313" key="8">
    <source>
        <dbReference type="Proteomes" id="UP000029221"/>
    </source>
</evidence>
<evidence type="ECO:0000256" key="1">
    <source>
        <dbReference type="ARBA" id="ARBA00004236"/>
    </source>
</evidence>
<dbReference type="SUPFAM" id="SSF53448">
    <property type="entry name" value="Nucleotide-diphospho-sugar transferases"/>
    <property type="match status" value="1"/>
</dbReference>
<keyword evidence="8" id="KW-1185">Reference proteome</keyword>
<comment type="caution">
    <text evidence="7">The sequence shown here is derived from an EMBL/GenBank/DDBJ whole genome shotgun (WGS) entry which is preliminary data.</text>
</comment>
<sequence length="235" mass="27496">MISIIVPVLNEEKGIISLLEYLEQSASDSRQLEILIVDGGSTDRTPVLIEEYRISTNSFKAVTLLHSEKGRSKQMHHGAQHAQGSILYFLHADSYPPVKFDQLIIDAVNGNQKAGCFRMKFDNPNWWLFLMGWFTRFSWKVSRGGDQSQFICNKMYSKIGGYDTSLPIYEDYDLINKLYAINCYTVLPQVLTTSSRRYKDVGIFKLQWYYLNIYYRKWRGDSIQQLHQYYLKYCD</sequence>
<dbReference type="NCBIfam" id="TIGR04283">
    <property type="entry name" value="glyco_like_mftF"/>
    <property type="match status" value="1"/>
</dbReference>
<dbReference type="CDD" id="cd02522">
    <property type="entry name" value="GT_2_like_a"/>
    <property type="match status" value="1"/>
</dbReference>
<keyword evidence="3" id="KW-0328">Glycosyltransferase</keyword>
<evidence type="ECO:0000259" key="6">
    <source>
        <dbReference type="Pfam" id="PF00535"/>
    </source>
</evidence>
<proteinExistence type="predicted"/>
<comment type="subcellular location">
    <subcellularLocation>
        <location evidence="1">Cell membrane</location>
    </subcellularLocation>
</comment>
<keyword evidence="5" id="KW-0472">Membrane</keyword>
<dbReference type="InterPro" id="IPR029044">
    <property type="entry name" value="Nucleotide-diphossugar_trans"/>
</dbReference>
<reference evidence="7" key="1">
    <citation type="journal article" date="2014" name="Genome Announc.">
        <title>Draft Genome Sequences of Marine Flavobacterium Nonlabens Strains NR17, NR24, NR27, NR32, NR33, and Ara13.</title>
        <authorList>
            <person name="Nakanishi M."/>
            <person name="Meirelles P."/>
            <person name="Suzuki R."/>
            <person name="Takatani N."/>
            <person name="Mino S."/>
            <person name="Suda W."/>
            <person name="Oshima K."/>
            <person name="Hattori M."/>
            <person name="Ohkuma M."/>
            <person name="Hosokawa M."/>
            <person name="Miyashita K."/>
            <person name="Thompson F.L."/>
            <person name="Niwa A."/>
            <person name="Sawabe T."/>
            <person name="Sawabe T."/>
        </authorList>
    </citation>
    <scope>NUCLEOTIDE SEQUENCE [LARGE SCALE GENOMIC DNA]</scope>
    <source>
        <strain evidence="7">JCM 19294</strain>
    </source>
</reference>
<keyword evidence="2" id="KW-1003">Cell membrane</keyword>
<dbReference type="EMBL" id="BBML01000007">
    <property type="protein sequence ID" value="GAK97759.1"/>
    <property type="molecule type" value="Genomic_DNA"/>
</dbReference>
<evidence type="ECO:0000256" key="5">
    <source>
        <dbReference type="ARBA" id="ARBA00023136"/>
    </source>
</evidence>
<dbReference type="Pfam" id="PF00535">
    <property type="entry name" value="Glycos_transf_2"/>
    <property type="match status" value="1"/>
</dbReference>
<dbReference type="PANTHER" id="PTHR43646">
    <property type="entry name" value="GLYCOSYLTRANSFERASE"/>
    <property type="match status" value="1"/>
</dbReference>
<protein>
    <submittedName>
        <fullName evidence="7">Glycosyl transferase</fullName>
    </submittedName>
</protein>
<dbReference type="GO" id="GO:0016757">
    <property type="term" value="F:glycosyltransferase activity"/>
    <property type="evidence" value="ECO:0007669"/>
    <property type="project" value="UniProtKB-KW"/>
</dbReference>
<evidence type="ECO:0000256" key="3">
    <source>
        <dbReference type="ARBA" id="ARBA00022676"/>
    </source>
</evidence>
<dbReference type="AlphaFoldDB" id="A0A090Q3U2"/>
<evidence type="ECO:0000256" key="2">
    <source>
        <dbReference type="ARBA" id="ARBA00022475"/>
    </source>
</evidence>
<evidence type="ECO:0000256" key="4">
    <source>
        <dbReference type="ARBA" id="ARBA00022679"/>
    </source>
</evidence>